<evidence type="ECO:0000256" key="6">
    <source>
        <dbReference type="ARBA" id="ARBA00023141"/>
    </source>
</evidence>
<comment type="catalytic activity">
    <reaction evidence="1 8">
        <text>3-dehydroquinate = 3-dehydroshikimate + H2O</text>
        <dbReference type="Rhea" id="RHEA:21096"/>
        <dbReference type="ChEBI" id="CHEBI:15377"/>
        <dbReference type="ChEBI" id="CHEBI:16630"/>
        <dbReference type="ChEBI" id="CHEBI:32364"/>
        <dbReference type="EC" id="4.2.1.10"/>
    </reaction>
</comment>
<feature type="binding site" evidence="8 10">
    <location>
        <position position="86"/>
    </location>
    <ligand>
        <name>substrate</name>
    </ligand>
</feature>
<dbReference type="Gene3D" id="3.40.50.9100">
    <property type="entry name" value="Dehydroquinase, class II"/>
    <property type="match status" value="1"/>
</dbReference>
<dbReference type="GO" id="GO:0009073">
    <property type="term" value="P:aromatic amino acid family biosynthetic process"/>
    <property type="evidence" value="ECO:0007669"/>
    <property type="project" value="UniProtKB-KW"/>
</dbReference>
<comment type="similarity">
    <text evidence="3 8">Belongs to the type-II 3-dehydroquinase family.</text>
</comment>
<keyword evidence="7 8" id="KW-0456">Lyase</keyword>
<evidence type="ECO:0000256" key="5">
    <source>
        <dbReference type="ARBA" id="ARBA00012060"/>
    </source>
</evidence>
<evidence type="ECO:0000256" key="11">
    <source>
        <dbReference type="PIRSR" id="PIRSR001399-3"/>
    </source>
</evidence>
<feature type="binding site" evidence="8 10">
    <location>
        <position position="79"/>
    </location>
    <ligand>
        <name>substrate</name>
    </ligand>
</feature>
<dbReference type="NCBIfam" id="NF003807">
    <property type="entry name" value="PRK05395.1-4"/>
    <property type="match status" value="1"/>
</dbReference>
<feature type="binding site" evidence="8 10">
    <location>
        <begin position="100"/>
        <end position="101"/>
    </location>
    <ligand>
        <name>substrate</name>
    </ligand>
</feature>
<protein>
    <recommendedName>
        <fullName evidence="5 8">3-dehydroquinate dehydratase</fullName>
        <shortName evidence="8">3-dehydroquinase</shortName>
        <ecNumber evidence="5 8">4.2.1.10</ecNumber>
    </recommendedName>
    <alternativeName>
        <fullName evidence="8">Type II DHQase</fullName>
    </alternativeName>
</protein>
<keyword evidence="8" id="KW-0028">Amino-acid biosynthesis</keyword>
<dbReference type="PANTHER" id="PTHR21272">
    <property type="entry name" value="CATABOLIC 3-DEHYDROQUINASE"/>
    <property type="match status" value="1"/>
</dbReference>
<evidence type="ECO:0000256" key="2">
    <source>
        <dbReference type="ARBA" id="ARBA00004902"/>
    </source>
</evidence>
<dbReference type="GO" id="GO:0019631">
    <property type="term" value="P:quinate catabolic process"/>
    <property type="evidence" value="ECO:0007669"/>
    <property type="project" value="TreeGrafter"/>
</dbReference>
<evidence type="ECO:0000256" key="10">
    <source>
        <dbReference type="PIRSR" id="PIRSR001399-2"/>
    </source>
</evidence>
<evidence type="ECO:0000256" key="8">
    <source>
        <dbReference type="HAMAP-Rule" id="MF_00169"/>
    </source>
</evidence>
<dbReference type="GO" id="GO:0003855">
    <property type="term" value="F:3-dehydroquinate dehydratase activity"/>
    <property type="evidence" value="ECO:0007669"/>
    <property type="project" value="UniProtKB-UniRule"/>
</dbReference>
<dbReference type="CDD" id="cd00466">
    <property type="entry name" value="DHQase_II"/>
    <property type="match status" value="1"/>
</dbReference>
<dbReference type="HAMAP" id="MF_00169">
    <property type="entry name" value="AroQ"/>
    <property type="match status" value="1"/>
</dbReference>
<reference evidence="12 13" key="1">
    <citation type="submission" date="2018-11" db="EMBL/GenBank/DDBJ databases">
        <title>Genome sequencing and assembly of Clostridium tagluense strain A121.</title>
        <authorList>
            <person name="Murakami T."/>
            <person name="Segawa T."/>
            <person name="Shcherbakova V.A."/>
            <person name="Mori H."/>
            <person name="Yoshimura Y."/>
        </authorList>
    </citation>
    <scope>NUCLEOTIDE SEQUENCE [LARGE SCALE GENOMIC DNA]</scope>
    <source>
        <strain evidence="12 13">A121</strain>
    </source>
</reference>
<dbReference type="Pfam" id="PF01220">
    <property type="entry name" value="DHquinase_II"/>
    <property type="match status" value="1"/>
</dbReference>
<evidence type="ECO:0000256" key="3">
    <source>
        <dbReference type="ARBA" id="ARBA00011037"/>
    </source>
</evidence>
<dbReference type="OrthoDB" id="9790793at2"/>
<name>A0A401UR28_9CLOT</name>
<feature type="active site" description="Proton acceptor" evidence="8 9">
    <location>
        <position position="22"/>
    </location>
</feature>
<evidence type="ECO:0000256" key="1">
    <source>
        <dbReference type="ARBA" id="ARBA00001864"/>
    </source>
</evidence>
<dbReference type="SUPFAM" id="SSF52304">
    <property type="entry name" value="Type II 3-dehydroquinate dehydratase"/>
    <property type="match status" value="1"/>
</dbReference>
<evidence type="ECO:0000256" key="9">
    <source>
        <dbReference type="PIRSR" id="PIRSR001399-1"/>
    </source>
</evidence>
<gene>
    <name evidence="8 12" type="primary">aroQ</name>
    <name evidence="12" type="ORF">Ctaglu_36070</name>
</gene>
<feature type="active site" description="Proton donor" evidence="8 9">
    <location>
        <position position="99"/>
    </location>
</feature>
<comment type="pathway">
    <text evidence="2 8">Metabolic intermediate biosynthesis; chorismate biosynthesis; chorismate from D-erythrose 4-phosphate and phosphoenolpyruvate: step 3/7.</text>
</comment>
<dbReference type="GO" id="GO:0008652">
    <property type="term" value="P:amino acid biosynthetic process"/>
    <property type="evidence" value="ECO:0007669"/>
    <property type="project" value="UniProtKB-KW"/>
</dbReference>
<evidence type="ECO:0000256" key="7">
    <source>
        <dbReference type="ARBA" id="ARBA00023239"/>
    </source>
</evidence>
<comment type="subunit">
    <text evidence="4 8">Homododecamer.</text>
</comment>
<dbReference type="PROSITE" id="PS01029">
    <property type="entry name" value="DEHYDROQUINASE_II"/>
    <property type="match status" value="1"/>
</dbReference>
<dbReference type="EC" id="4.2.1.10" evidence="5 8"/>
<accession>A0A401UR28</accession>
<dbReference type="GO" id="GO:0009423">
    <property type="term" value="P:chorismate biosynthetic process"/>
    <property type="evidence" value="ECO:0007669"/>
    <property type="project" value="UniProtKB-UniRule"/>
</dbReference>
<keyword evidence="13" id="KW-1185">Reference proteome</keyword>
<feature type="binding site" evidence="8 10">
    <location>
        <position position="110"/>
    </location>
    <ligand>
        <name>substrate</name>
    </ligand>
</feature>
<sequence>MKVLIINGPNLNFLGIREKNVYGNTTYEEMCSYLYKEAKKLQVPIDIVQSNIEGEIINFIQDAYDKYDGIIINAGAYTHYSIAIFDAIKSVSINTIEVHLSNIYAREEFRQKSVTAPACIGQICGFGKYGYVMALNALLQK</sequence>
<organism evidence="12 13">
    <name type="scientific">Clostridium tagluense</name>
    <dbReference type="NCBI Taxonomy" id="360422"/>
    <lineage>
        <taxon>Bacteria</taxon>
        <taxon>Bacillati</taxon>
        <taxon>Bacillota</taxon>
        <taxon>Clostridia</taxon>
        <taxon>Eubacteriales</taxon>
        <taxon>Clostridiaceae</taxon>
        <taxon>Clostridium</taxon>
    </lineage>
</organism>
<dbReference type="NCBIfam" id="NF003806">
    <property type="entry name" value="PRK05395.1-3"/>
    <property type="match status" value="1"/>
</dbReference>
<comment type="function">
    <text evidence="8">Catalyzes a trans-dehydration via an enolate intermediate.</text>
</comment>
<dbReference type="InterPro" id="IPR036441">
    <property type="entry name" value="DHquinase_II_sf"/>
</dbReference>
<dbReference type="EMBL" id="BHYK01000024">
    <property type="protein sequence ID" value="GCD11984.1"/>
    <property type="molecule type" value="Genomic_DNA"/>
</dbReference>
<evidence type="ECO:0000256" key="4">
    <source>
        <dbReference type="ARBA" id="ARBA00011193"/>
    </source>
</evidence>
<dbReference type="NCBIfam" id="TIGR01088">
    <property type="entry name" value="aroQ"/>
    <property type="match status" value="1"/>
</dbReference>
<dbReference type="PANTHER" id="PTHR21272:SF3">
    <property type="entry name" value="CATABOLIC 3-DEHYDROQUINASE"/>
    <property type="match status" value="1"/>
</dbReference>
<dbReference type="UniPathway" id="UPA00053">
    <property type="reaction ID" value="UER00086"/>
</dbReference>
<keyword evidence="6 8" id="KW-0057">Aromatic amino acid biosynthesis</keyword>
<comment type="caution">
    <text evidence="12">The sequence shown here is derived from an EMBL/GenBank/DDBJ whole genome shotgun (WGS) entry which is preliminary data.</text>
</comment>
<dbReference type="Proteomes" id="UP000287872">
    <property type="component" value="Unassembled WGS sequence"/>
</dbReference>
<dbReference type="PIRSF" id="PIRSF001399">
    <property type="entry name" value="DHquinase_II"/>
    <property type="match status" value="1"/>
</dbReference>
<evidence type="ECO:0000313" key="12">
    <source>
        <dbReference type="EMBL" id="GCD11984.1"/>
    </source>
</evidence>
<dbReference type="GeneID" id="77241382"/>
<dbReference type="RefSeq" id="WP_125004275.1">
    <property type="nucleotide sequence ID" value="NZ_BHYK01000024.1"/>
</dbReference>
<dbReference type="InterPro" id="IPR018509">
    <property type="entry name" value="DHquinase_II_CS"/>
</dbReference>
<dbReference type="AlphaFoldDB" id="A0A401UR28"/>
<dbReference type="NCBIfam" id="NF003805">
    <property type="entry name" value="PRK05395.1-2"/>
    <property type="match status" value="1"/>
</dbReference>
<evidence type="ECO:0000313" key="13">
    <source>
        <dbReference type="Proteomes" id="UP000287872"/>
    </source>
</evidence>
<proteinExistence type="inferred from homology"/>
<dbReference type="InterPro" id="IPR001874">
    <property type="entry name" value="DHquinase_II"/>
</dbReference>
<feature type="site" description="Transition state stabilizer" evidence="8 11">
    <location>
        <position position="17"/>
    </location>
</feature>
<feature type="binding site" evidence="8 10">
    <location>
        <position position="73"/>
    </location>
    <ligand>
        <name>substrate</name>
    </ligand>
</feature>